<sequence length="207" mass="21932">MLAMTVAACGSAPPDYSSVWSTPATTTTTAAPTTPEKPLPIVEFLYGHQVVGEQVPLDKLTDIRVTLVPPPGWAKPATSNFSPGTEVIAKKDTDSMATVIVLKLSGNFDVGEALQHANVDAEASKNFTKLNASTADFDGFPSSMIEGSYDTAGKRLHTYRRVVIPATPAPAFQRYLVLFSVTTAADQTVAEAGDVEAIIRSFSVALK</sequence>
<comment type="caution">
    <text evidence="2">The sequence shown here is derived from an EMBL/GenBank/DDBJ whole genome shotgun (WGS) entry which is preliminary data.</text>
</comment>
<evidence type="ECO:0000313" key="3">
    <source>
        <dbReference type="Proteomes" id="UP000708347"/>
    </source>
</evidence>
<proteinExistence type="predicted"/>
<dbReference type="Pfam" id="PF10738">
    <property type="entry name" value="Lpp-LpqN"/>
    <property type="match status" value="1"/>
</dbReference>
<dbReference type="EMBL" id="VBSB01000004">
    <property type="protein sequence ID" value="NTY59162.1"/>
    <property type="molecule type" value="Genomic_DNA"/>
</dbReference>
<evidence type="ECO:0000313" key="2">
    <source>
        <dbReference type="EMBL" id="NTY59162.1"/>
    </source>
</evidence>
<gene>
    <name evidence="2" type="ORF">FEG63_06285</name>
</gene>
<dbReference type="Proteomes" id="UP000708347">
    <property type="component" value="Unassembled WGS sequence"/>
</dbReference>
<dbReference type="Gene3D" id="3.40.1000.10">
    <property type="entry name" value="Mog1/PsbP, alpha/beta/alpha sandwich"/>
    <property type="match status" value="1"/>
</dbReference>
<organism evidence="2 3">
    <name type="scientific">Mycolicibacterium sphagni</name>
    <dbReference type="NCBI Taxonomy" id="1786"/>
    <lineage>
        <taxon>Bacteria</taxon>
        <taxon>Bacillati</taxon>
        <taxon>Actinomycetota</taxon>
        <taxon>Actinomycetes</taxon>
        <taxon>Mycobacteriales</taxon>
        <taxon>Mycobacteriaceae</taxon>
        <taxon>Mycolicibacterium</taxon>
    </lineage>
</organism>
<evidence type="ECO:0008006" key="4">
    <source>
        <dbReference type="Google" id="ProtNLM"/>
    </source>
</evidence>
<name>A0ABX2JUL3_9MYCO</name>
<evidence type="ECO:0000256" key="1">
    <source>
        <dbReference type="ARBA" id="ARBA00022729"/>
    </source>
</evidence>
<accession>A0ABX2JUL3</accession>
<keyword evidence="3" id="KW-1185">Reference proteome</keyword>
<reference evidence="2 3" key="1">
    <citation type="submission" date="2019-05" db="EMBL/GenBank/DDBJ databases">
        <title>Mycolicibacterium sphagni ENV482 genome assembly.</title>
        <authorList>
            <person name="Chen W."/>
            <person name="Faulkner N.W."/>
            <person name="Hyman M.R."/>
        </authorList>
    </citation>
    <scope>NUCLEOTIDE SEQUENCE [LARGE SCALE GENOMIC DNA]</scope>
    <source>
        <strain evidence="2 3">ENV482</strain>
    </source>
</reference>
<protein>
    <recommendedName>
        <fullName evidence="4">Lipoprotein LpqN</fullName>
    </recommendedName>
</protein>
<keyword evidence="1" id="KW-0732">Signal</keyword>
<dbReference type="InterPro" id="IPR019674">
    <property type="entry name" value="Lipoprotein_LpqN/LpqT-like"/>
</dbReference>